<evidence type="ECO:0000313" key="2">
    <source>
        <dbReference type="EMBL" id="KAL0378394.1"/>
    </source>
</evidence>
<reference evidence="2" key="1">
    <citation type="submission" date="2020-06" db="EMBL/GenBank/DDBJ databases">
        <authorList>
            <person name="Li T."/>
            <person name="Hu X."/>
            <person name="Zhang T."/>
            <person name="Song X."/>
            <person name="Zhang H."/>
            <person name="Dai N."/>
            <person name="Sheng W."/>
            <person name="Hou X."/>
            <person name="Wei L."/>
        </authorList>
    </citation>
    <scope>NUCLEOTIDE SEQUENCE</scope>
    <source>
        <strain evidence="2">G02</strain>
        <tissue evidence="2">Leaf</tissue>
    </source>
</reference>
<dbReference type="EMBL" id="JACGWJ010000013">
    <property type="protein sequence ID" value="KAL0378394.1"/>
    <property type="molecule type" value="Genomic_DNA"/>
</dbReference>
<dbReference type="AlphaFoldDB" id="A0AAW2REC4"/>
<protein>
    <submittedName>
        <fullName evidence="2">Pentatricopeptide repeat-containing protein, chloroplastic</fullName>
    </submittedName>
</protein>
<evidence type="ECO:0000256" key="1">
    <source>
        <dbReference type="SAM" id="MobiDB-lite"/>
    </source>
</evidence>
<proteinExistence type="predicted"/>
<gene>
    <name evidence="2" type="ORF">Sradi_3144900</name>
</gene>
<feature type="compositionally biased region" description="Polar residues" evidence="1">
    <location>
        <begin position="26"/>
        <end position="40"/>
    </location>
</feature>
<feature type="region of interest" description="Disordered" evidence="1">
    <location>
        <begin position="1"/>
        <end position="44"/>
    </location>
</feature>
<organism evidence="2">
    <name type="scientific">Sesamum radiatum</name>
    <name type="common">Black benniseed</name>
    <dbReference type="NCBI Taxonomy" id="300843"/>
    <lineage>
        <taxon>Eukaryota</taxon>
        <taxon>Viridiplantae</taxon>
        <taxon>Streptophyta</taxon>
        <taxon>Embryophyta</taxon>
        <taxon>Tracheophyta</taxon>
        <taxon>Spermatophyta</taxon>
        <taxon>Magnoliopsida</taxon>
        <taxon>eudicotyledons</taxon>
        <taxon>Gunneridae</taxon>
        <taxon>Pentapetalae</taxon>
        <taxon>asterids</taxon>
        <taxon>lamiids</taxon>
        <taxon>Lamiales</taxon>
        <taxon>Pedaliaceae</taxon>
        <taxon>Sesamum</taxon>
    </lineage>
</organism>
<name>A0AAW2REC4_SESRA</name>
<accession>A0AAW2REC4</accession>
<comment type="caution">
    <text evidence="2">The sequence shown here is derived from an EMBL/GenBank/DDBJ whole genome shotgun (WGS) entry which is preliminary data.</text>
</comment>
<sequence length="88" mass="10114">MLSLAEPTKPFPPPLNRRTQTRNQHRPQLSNGNNGGNTLAVSERRLDLEKLKEVEARERKEETNRKISSRKAISIILRREATKAVIEK</sequence>
<reference evidence="2" key="2">
    <citation type="journal article" date="2024" name="Plant">
        <title>Genomic evolution and insights into agronomic trait innovations of Sesamum species.</title>
        <authorList>
            <person name="Miao H."/>
            <person name="Wang L."/>
            <person name="Qu L."/>
            <person name="Liu H."/>
            <person name="Sun Y."/>
            <person name="Le M."/>
            <person name="Wang Q."/>
            <person name="Wei S."/>
            <person name="Zheng Y."/>
            <person name="Lin W."/>
            <person name="Duan Y."/>
            <person name="Cao H."/>
            <person name="Xiong S."/>
            <person name="Wang X."/>
            <person name="Wei L."/>
            <person name="Li C."/>
            <person name="Ma Q."/>
            <person name="Ju M."/>
            <person name="Zhao R."/>
            <person name="Li G."/>
            <person name="Mu C."/>
            <person name="Tian Q."/>
            <person name="Mei H."/>
            <person name="Zhang T."/>
            <person name="Gao T."/>
            <person name="Zhang H."/>
        </authorList>
    </citation>
    <scope>NUCLEOTIDE SEQUENCE</scope>
    <source>
        <strain evidence="2">G02</strain>
    </source>
</reference>